<evidence type="ECO:0000256" key="1">
    <source>
        <dbReference type="SAM" id="MobiDB-lite"/>
    </source>
</evidence>
<keyword evidence="3" id="KW-1185">Reference proteome</keyword>
<dbReference type="Proteomes" id="UP000270296">
    <property type="component" value="Unassembled WGS sequence"/>
</dbReference>
<feature type="region of interest" description="Disordered" evidence="1">
    <location>
        <begin position="102"/>
        <end position="125"/>
    </location>
</feature>
<protein>
    <submittedName>
        <fullName evidence="4">SPOC domain-containing protein</fullName>
    </submittedName>
</protein>
<dbReference type="AlphaFoldDB" id="A0A183J904"/>
<evidence type="ECO:0000313" key="4">
    <source>
        <dbReference type="WBParaSite" id="SBAD_0001275801-mRNA-1"/>
    </source>
</evidence>
<name>A0A183J904_9BILA</name>
<reference evidence="4" key="1">
    <citation type="submission" date="2016-06" db="UniProtKB">
        <authorList>
            <consortium name="WormBaseParasite"/>
        </authorList>
    </citation>
    <scope>IDENTIFICATION</scope>
</reference>
<evidence type="ECO:0000313" key="2">
    <source>
        <dbReference type="EMBL" id="VDP47534.1"/>
    </source>
</evidence>
<gene>
    <name evidence="2" type="ORF">SBAD_LOCUS12351</name>
</gene>
<proteinExistence type="predicted"/>
<accession>A0A183J904</accession>
<dbReference type="WBParaSite" id="SBAD_0001275801-mRNA-1">
    <property type="protein sequence ID" value="SBAD_0001275801-mRNA-1"/>
    <property type="gene ID" value="SBAD_0001275801"/>
</dbReference>
<feature type="compositionally biased region" description="Polar residues" evidence="1">
    <location>
        <begin position="102"/>
        <end position="111"/>
    </location>
</feature>
<sequence length="410" mass="43728">MHVVRLPQTVVNSVGIPVRLPYSQPQTAKQLVYVIPKPDGNRLVRLITPAGDDVAPPLAKQILTLLRKHAEKLPKGLVTVTASPGNITMDTKGLPVVGGACSASQSPTSVANAPLPHVPPQQVQQSDNDLNFSEANLHCTSGGTDRHLFSTPSFDQSQTCVAGKGGDHDSSDIKEKSEEELNSIKQEHSQLTNEEQKQVTPVRVDGLLTGVDSTLLDSSVSPRLMICTSTVASQVMPTPDNSVVDSSKNSFTEDKLKTETKVPVCLPVGNAAASMPLHWSVDDSLSTTTTATNRQFLIIPVSQVSSSQVVVGGGDTSYYLLNSRAMPVVAQTVSSVADSSSMSRLPSDLVFTPAPCVSVQKLPQVIVDSATAGSSQPTLHSTTSVPTRDDSRHISTQVLYVYNMYFILHI</sequence>
<organism evidence="4">
    <name type="scientific">Soboliphyme baturini</name>
    <dbReference type="NCBI Taxonomy" id="241478"/>
    <lineage>
        <taxon>Eukaryota</taxon>
        <taxon>Metazoa</taxon>
        <taxon>Ecdysozoa</taxon>
        <taxon>Nematoda</taxon>
        <taxon>Enoplea</taxon>
        <taxon>Dorylaimia</taxon>
        <taxon>Dioctophymatida</taxon>
        <taxon>Dioctophymatoidea</taxon>
        <taxon>Soboliphymatidae</taxon>
        <taxon>Soboliphyme</taxon>
    </lineage>
</organism>
<evidence type="ECO:0000313" key="3">
    <source>
        <dbReference type="Proteomes" id="UP000270296"/>
    </source>
</evidence>
<dbReference type="EMBL" id="UZAM01017529">
    <property type="protein sequence ID" value="VDP47534.1"/>
    <property type="molecule type" value="Genomic_DNA"/>
</dbReference>
<reference evidence="2 3" key="2">
    <citation type="submission" date="2018-11" db="EMBL/GenBank/DDBJ databases">
        <authorList>
            <consortium name="Pathogen Informatics"/>
        </authorList>
    </citation>
    <scope>NUCLEOTIDE SEQUENCE [LARGE SCALE GENOMIC DNA]</scope>
</reference>